<dbReference type="PROSITE" id="PS51354">
    <property type="entry name" value="GLUTAREDOXIN_2"/>
    <property type="match status" value="1"/>
</dbReference>
<dbReference type="Pfam" id="PF00462">
    <property type="entry name" value="Glutaredoxin"/>
    <property type="match status" value="1"/>
</dbReference>
<dbReference type="InterPro" id="IPR002109">
    <property type="entry name" value="Glutaredoxin"/>
</dbReference>
<protein>
    <submittedName>
        <fullName evidence="2">Thioredoxin</fullName>
    </submittedName>
</protein>
<feature type="domain" description="Glutaredoxin" evidence="1">
    <location>
        <begin position="6"/>
        <end position="53"/>
    </location>
</feature>
<dbReference type="SUPFAM" id="SSF52833">
    <property type="entry name" value="Thioredoxin-like"/>
    <property type="match status" value="1"/>
</dbReference>
<evidence type="ECO:0000259" key="1">
    <source>
        <dbReference type="Pfam" id="PF00462"/>
    </source>
</evidence>
<sequence>MEILKFGLNGCGPCVTVERFLKDEGVDFTSVNVEEEPEKAAQYDVLFSVPVVILKDGDKEIMRTTGYNSGQLGEIIDLYQGAQ</sequence>
<proteinExistence type="predicted"/>
<dbReference type="AlphaFoldDB" id="A0A160LK57"/>
<dbReference type="SMR" id="A0A160LK57"/>
<accession>A0A160LK57</accession>
<dbReference type="EMBL" id="CP013278">
    <property type="protein sequence ID" value="AND28624.1"/>
    <property type="molecule type" value="Genomic_DNA"/>
</dbReference>
<dbReference type="PATRIC" id="fig|1430.6.peg.2003"/>
<geneLocation type="plasmid" evidence="2">
    <name>pAM65-52-3-235K</name>
</geneLocation>
<name>A0A160LK57_BACTI</name>
<keyword evidence="2" id="KW-0614">Plasmid</keyword>
<reference evidence="2" key="1">
    <citation type="journal article" date="2017" name="Res. Microbiol.">
        <title>Comparative genomics of extrachromosomal elements in Bacillus thuringiensis subsp. israelensis.</title>
        <authorList>
            <person name="Bolotin A."/>
            <person name="Gillis A."/>
            <person name="Sanchis V."/>
            <person name="Nielsen-LeRoux C."/>
            <person name="Mahillon J."/>
            <person name="Lereclus D."/>
            <person name="Sorokin A."/>
        </authorList>
    </citation>
    <scope>NUCLEOTIDE SEQUENCE</scope>
    <source>
        <strain evidence="2">AM65-52</strain>
        <plasmid evidence="2">pAM65-52-3-235K</plasmid>
    </source>
</reference>
<dbReference type="Gene3D" id="3.40.30.10">
    <property type="entry name" value="Glutaredoxin"/>
    <property type="match status" value="1"/>
</dbReference>
<evidence type="ECO:0000313" key="2">
    <source>
        <dbReference type="EMBL" id="AND28624.1"/>
    </source>
</evidence>
<dbReference type="RefSeq" id="WP_000404326.1">
    <property type="nucleotide sequence ID" value="NZ_CP013278.1"/>
</dbReference>
<dbReference type="CDD" id="cd02947">
    <property type="entry name" value="TRX_family"/>
    <property type="match status" value="1"/>
</dbReference>
<dbReference type="InterPro" id="IPR036249">
    <property type="entry name" value="Thioredoxin-like_sf"/>
</dbReference>
<gene>
    <name evidence="2" type="ORF">ATN07_33500</name>
</gene>
<organism evidence="2">
    <name type="scientific">Bacillus thuringiensis subsp. israelensis</name>
    <dbReference type="NCBI Taxonomy" id="1430"/>
    <lineage>
        <taxon>Bacteria</taxon>
        <taxon>Bacillati</taxon>
        <taxon>Bacillota</taxon>
        <taxon>Bacilli</taxon>
        <taxon>Bacillales</taxon>
        <taxon>Bacillaceae</taxon>
        <taxon>Bacillus</taxon>
        <taxon>Bacillus cereus group</taxon>
    </lineage>
</organism>